<feature type="signal peptide" evidence="2">
    <location>
        <begin position="1"/>
        <end position="23"/>
    </location>
</feature>
<protein>
    <submittedName>
        <fullName evidence="3">Uncharacterized protein</fullName>
    </submittedName>
</protein>
<keyword evidence="2" id="KW-0732">Signal</keyword>
<accession>A0A5D4RPY1</accession>
<dbReference type="PANTHER" id="PTHR35399">
    <property type="entry name" value="SLR8030 PROTEIN"/>
    <property type="match status" value="1"/>
</dbReference>
<proteinExistence type="predicted"/>
<dbReference type="AlphaFoldDB" id="A0A5D4RPY1"/>
<evidence type="ECO:0000313" key="3">
    <source>
        <dbReference type="EMBL" id="TYS51532.1"/>
    </source>
</evidence>
<feature type="region of interest" description="Disordered" evidence="1">
    <location>
        <begin position="320"/>
        <end position="340"/>
    </location>
</feature>
<name>A0A5D4RPY1_9BACI</name>
<sequence length="340" mass="37177">MKKRVSIGLTITLLASGTTSAFASEHHPHPKQIKNVEFQSMNAPTTIEDMIKTYTNASVKVNYKDGSVKKTPLKYNQLFLSKKKDKIVDNKGEMIAAGTPIDVNGDPIIDRSVPDQPTPYVSDVPDSNSFITINGKSYIISHYEYESIDNAGEELGGLPASMTLTQVDRLNMAAGQKDQSKGKIDSRYVPASMEGLVIGEDLEQADAYGNTANPDKIANPDNLTYSEDMNTLFIGEDSDMHTNNFVWAYNVKTKKLSRILSVPVGAEATGLRAVESIENSRYLLSNYQHPGEKLGKKDITAVDRDALEKAMRDSIGIQETGGVGYVSGLPSNEGPQHKKQ</sequence>
<organism evidence="3 4">
    <name type="scientific">Rossellomorea marisflavi</name>
    <dbReference type="NCBI Taxonomy" id="189381"/>
    <lineage>
        <taxon>Bacteria</taxon>
        <taxon>Bacillati</taxon>
        <taxon>Bacillota</taxon>
        <taxon>Bacilli</taxon>
        <taxon>Bacillales</taxon>
        <taxon>Bacillaceae</taxon>
        <taxon>Rossellomorea</taxon>
    </lineage>
</organism>
<dbReference type="EMBL" id="VTEQ01000006">
    <property type="protein sequence ID" value="TYS51532.1"/>
    <property type="molecule type" value="Genomic_DNA"/>
</dbReference>
<evidence type="ECO:0000313" key="4">
    <source>
        <dbReference type="Proteomes" id="UP000322997"/>
    </source>
</evidence>
<comment type="caution">
    <text evidence="3">The sequence shown here is derived from an EMBL/GenBank/DDBJ whole genome shotgun (WGS) entry which is preliminary data.</text>
</comment>
<feature type="chain" id="PRO_5022711292" evidence="2">
    <location>
        <begin position="24"/>
        <end position="340"/>
    </location>
</feature>
<dbReference type="RefSeq" id="WP_148985898.1">
    <property type="nucleotide sequence ID" value="NZ_CP197480.1"/>
</dbReference>
<evidence type="ECO:0000256" key="1">
    <source>
        <dbReference type="SAM" id="MobiDB-lite"/>
    </source>
</evidence>
<gene>
    <name evidence="3" type="ORF">FZC83_18370</name>
</gene>
<reference evidence="3 4" key="1">
    <citation type="submission" date="2019-08" db="EMBL/GenBank/DDBJ databases">
        <title>Bacillus genomes from the desert of Cuatro Cienegas, Coahuila.</title>
        <authorList>
            <person name="Olmedo-Alvarez G."/>
        </authorList>
    </citation>
    <scope>NUCLEOTIDE SEQUENCE [LARGE SCALE GENOMIC DNA]</scope>
    <source>
        <strain evidence="3 4">CH108_3D</strain>
    </source>
</reference>
<evidence type="ECO:0000256" key="2">
    <source>
        <dbReference type="SAM" id="SignalP"/>
    </source>
</evidence>
<dbReference type="Proteomes" id="UP000322997">
    <property type="component" value="Unassembled WGS sequence"/>
</dbReference>
<dbReference type="PANTHER" id="PTHR35399:SF2">
    <property type="entry name" value="DUF839 DOMAIN-CONTAINING PROTEIN"/>
    <property type="match status" value="1"/>
</dbReference>